<gene>
    <name evidence="7" type="ORF">F7D95_03635</name>
</gene>
<dbReference type="NCBIfam" id="TIGR02985">
    <property type="entry name" value="Sig70_bacteroi1"/>
    <property type="match status" value="1"/>
</dbReference>
<dbReference type="PANTHER" id="PTHR43133:SF46">
    <property type="entry name" value="RNA POLYMERASE SIGMA-70 FACTOR ECF SUBFAMILY"/>
    <property type="match status" value="1"/>
</dbReference>
<dbReference type="InterPro" id="IPR013325">
    <property type="entry name" value="RNA_pol_sigma_r2"/>
</dbReference>
<keyword evidence="2" id="KW-0805">Transcription regulation</keyword>
<dbReference type="GO" id="GO:0003677">
    <property type="term" value="F:DNA binding"/>
    <property type="evidence" value="ECO:0007669"/>
    <property type="project" value="InterPro"/>
</dbReference>
<dbReference type="InterPro" id="IPR007627">
    <property type="entry name" value="RNA_pol_sigma70_r2"/>
</dbReference>
<evidence type="ECO:0000256" key="2">
    <source>
        <dbReference type="ARBA" id="ARBA00023015"/>
    </source>
</evidence>
<evidence type="ECO:0000259" key="6">
    <source>
        <dbReference type="Pfam" id="PF08281"/>
    </source>
</evidence>
<evidence type="ECO:0000313" key="7">
    <source>
        <dbReference type="EMBL" id="MQN11931.1"/>
    </source>
</evidence>
<dbReference type="InterPro" id="IPR013249">
    <property type="entry name" value="RNA_pol_sigma70_r4_t2"/>
</dbReference>
<feature type="domain" description="RNA polymerase sigma-70 region 2" evidence="5">
    <location>
        <begin position="22"/>
        <end position="87"/>
    </location>
</feature>
<dbReference type="InterPro" id="IPR013324">
    <property type="entry name" value="RNA_pol_sigma_r3/r4-like"/>
</dbReference>
<protein>
    <submittedName>
        <fullName evidence="7">RNA polymerase sigma-70 factor</fullName>
    </submittedName>
</protein>
<dbReference type="InterPro" id="IPR014327">
    <property type="entry name" value="RNA_pol_sigma70_bacteroid"/>
</dbReference>
<dbReference type="Proteomes" id="UP000442105">
    <property type="component" value="Unassembled WGS sequence"/>
</dbReference>
<evidence type="ECO:0000256" key="4">
    <source>
        <dbReference type="ARBA" id="ARBA00023163"/>
    </source>
</evidence>
<dbReference type="AlphaFoldDB" id="A0AA90UEU7"/>
<dbReference type="Pfam" id="PF04542">
    <property type="entry name" value="Sigma70_r2"/>
    <property type="match status" value="1"/>
</dbReference>
<dbReference type="NCBIfam" id="TIGR02937">
    <property type="entry name" value="sigma70-ECF"/>
    <property type="match status" value="1"/>
</dbReference>
<feature type="domain" description="RNA polymerase sigma factor 70 region 4 type 2" evidence="6">
    <location>
        <begin position="119"/>
        <end position="169"/>
    </location>
</feature>
<dbReference type="SUPFAM" id="SSF88659">
    <property type="entry name" value="Sigma3 and sigma4 domains of RNA polymerase sigma factors"/>
    <property type="match status" value="1"/>
</dbReference>
<organism evidence="7 8">
    <name type="scientific">Segatella copri</name>
    <dbReference type="NCBI Taxonomy" id="165179"/>
    <lineage>
        <taxon>Bacteria</taxon>
        <taxon>Pseudomonadati</taxon>
        <taxon>Bacteroidota</taxon>
        <taxon>Bacteroidia</taxon>
        <taxon>Bacteroidales</taxon>
        <taxon>Prevotellaceae</taxon>
        <taxon>Segatella</taxon>
    </lineage>
</organism>
<dbReference type="Pfam" id="PF08281">
    <property type="entry name" value="Sigma70_r4_2"/>
    <property type="match status" value="1"/>
</dbReference>
<dbReference type="RefSeq" id="WP_153127992.1">
    <property type="nucleotide sequence ID" value="NZ_VZCW01000075.1"/>
</dbReference>
<evidence type="ECO:0000313" key="8">
    <source>
        <dbReference type="Proteomes" id="UP000442105"/>
    </source>
</evidence>
<dbReference type="GO" id="GO:0016987">
    <property type="term" value="F:sigma factor activity"/>
    <property type="evidence" value="ECO:0007669"/>
    <property type="project" value="UniProtKB-KW"/>
</dbReference>
<dbReference type="InterPro" id="IPR036388">
    <property type="entry name" value="WH-like_DNA-bd_sf"/>
</dbReference>
<dbReference type="GO" id="GO:0006352">
    <property type="term" value="P:DNA-templated transcription initiation"/>
    <property type="evidence" value="ECO:0007669"/>
    <property type="project" value="InterPro"/>
</dbReference>
<comment type="similarity">
    <text evidence="1">Belongs to the sigma-70 factor family. ECF subfamily.</text>
</comment>
<dbReference type="Gene3D" id="1.10.10.10">
    <property type="entry name" value="Winged helix-like DNA-binding domain superfamily/Winged helix DNA-binding domain"/>
    <property type="match status" value="1"/>
</dbReference>
<dbReference type="Gene3D" id="1.10.1740.10">
    <property type="match status" value="1"/>
</dbReference>
<evidence type="ECO:0000256" key="1">
    <source>
        <dbReference type="ARBA" id="ARBA00010641"/>
    </source>
</evidence>
<dbReference type="EMBL" id="VZCW01000075">
    <property type="protein sequence ID" value="MQN11931.1"/>
    <property type="molecule type" value="Genomic_DNA"/>
</dbReference>
<keyword evidence="4" id="KW-0804">Transcription</keyword>
<reference evidence="8" key="1">
    <citation type="submission" date="2019-09" db="EMBL/GenBank/DDBJ databases">
        <title>Distinct polysaccharide growth profiles of human intestinal Prevotella copri isolates.</title>
        <authorList>
            <person name="Fehlner-Peach H."/>
            <person name="Magnabosco C."/>
            <person name="Raghavan V."/>
            <person name="Scher J.U."/>
            <person name="Tett A."/>
            <person name="Cox L.M."/>
            <person name="Gottsegen C."/>
            <person name="Watters A."/>
            <person name="Wiltshire- Gordon J.D."/>
            <person name="Segata N."/>
            <person name="Bonneau R."/>
            <person name="Littman D.R."/>
        </authorList>
    </citation>
    <scope>NUCLEOTIDE SEQUENCE [LARGE SCALE GENOMIC DNA]</scope>
    <source>
        <strain evidence="8">iAQ1179</strain>
    </source>
</reference>
<evidence type="ECO:0000256" key="3">
    <source>
        <dbReference type="ARBA" id="ARBA00023082"/>
    </source>
</evidence>
<dbReference type="SUPFAM" id="SSF88946">
    <property type="entry name" value="Sigma2 domain of RNA polymerase sigma factors"/>
    <property type="match status" value="1"/>
</dbReference>
<name>A0AA90UEU7_9BACT</name>
<accession>A0AA90UEU7</accession>
<evidence type="ECO:0000259" key="5">
    <source>
        <dbReference type="Pfam" id="PF04542"/>
    </source>
</evidence>
<dbReference type="InterPro" id="IPR039425">
    <property type="entry name" value="RNA_pol_sigma-70-like"/>
</dbReference>
<sequence>MEIDRETILLMSKGDKKAYETMFRRFYPKVHRFVAMLLKNKDDADDVCQLIFLKIWNKREKFTDVRDFDSYLFILTKYTVINYISSRHVMPIDIDSLPDRYSNESSPFDDVVAKDTQLLIDMVVENMPQQRQMIYRMSREQHLKNEEIALQLSIQKKTVENHLNLALKEIKKALYFVFLLTQLWG</sequence>
<keyword evidence="3" id="KW-0731">Sigma factor</keyword>
<proteinExistence type="inferred from homology"/>
<dbReference type="PANTHER" id="PTHR43133">
    <property type="entry name" value="RNA POLYMERASE ECF-TYPE SIGMA FACTO"/>
    <property type="match status" value="1"/>
</dbReference>
<dbReference type="InterPro" id="IPR014284">
    <property type="entry name" value="RNA_pol_sigma-70_dom"/>
</dbReference>
<comment type="caution">
    <text evidence="7">The sequence shown here is derived from an EMBL/GenBank/DDBJ whole genome shotgun (WGS) entry which is preliminary data.</text>
</comment>